<evidence type="ECO:0000256" key="1">
    <source>
        <dbReference type="SAM" id="MobiDB-lite"/>
    </source>
</evidence>
<dbReference type="Pfam" id="PF11255">
    <property type="entry name" value="DUF3054"/>
    <property type="match status" value="1"/>
</dbReference>
<comment type="caution">
    <text evidence="3">The sequence shown here is derived from an EMBL/GenBank/DDBJ whole genome shotgun (WGS) entry which is preliminary data.</text>
</comment>
<evidence type="ECO:0000256" key="2">
    <source>
        <dbReference type="SAM" id="Phobius"/>
    </source>
</evidence>
<dbReference type="AlphaFoldDB" id="A0A8X8WWY8"/>
<name>A0A8X8WWY8_SALSN</name>
<dbReference type="EMBL" id="PNBA02000013">
    <property type="protein sequence ID" value="KAG6402576.1"/>
    <property type="molecule type" value="Genomic_DNA"/>
</dbReference>
<gene>
    <name evidence="3" type="ORF">SASPL_134773</name>
</gene>
<keyword evidence="2" id="KW-0812">Transmembrane</keyword>
<dbReference type="Proteomes" id="UP000298416">
    <property type="component" value="Unassembled WGS sequence"/>
</dbReference>
<evidence type="ECO:0000313" key="3">
    <source>
        <dbReference type="EMBL" id="KAG6402576.1"/>
    </source>
</evidence>
<reference evidence="3" key="2">
    <citation type="submission" date="2020-08" db="EMBL/GenBank/DDBJ databases">
        <title>Plant Genome Project.</title>
        <authorList>
            <person name="Zhang R.-G."/>
        </authorList>
    </citation>
    <scope>NUCLEOTIDE SEQUENCE</scope>
    <source>
        <strain evidence="3">Huo1</strain>
        <tissue evidence="3">Leaf</tissue>
    </source>
</reference>
<accession>A0A8X8WWY8</accession>
<sequence length="284" mass="30617">MMPLLTPAANGGGAVLSSSHHCSLKFVHPVAPLFSKRRPTFSASRAIKPLMLANAAESSSGASAKPSTASTSDPFDDQGSAPTPISLVGQENLPLEGVIQFEKPDSSSRLAKWGLVALLAGGDVAMLLLFAAIGRSSHGLPVFDFETFKTADPFIAGWFLSAYFLGGFSKEGRGKNGLQSAVVKIFNRDLDLLFSANLSDVLSHHNMLSFTFQLGIIIRALSIGHPPPTNFMLVTMGSTAVLLIGWRALFFTIFPSDKDKKNDVYKRGSPFELFELLTSLVRRW</sequence>
<dbReference type="PANTHER" id="PTHR35283:SF3">
    <property type="entry name" value="T12C22.21 PROTEIN"/>
    <property type="match status" value="1"/>
</dbReference>
<feature type="compositionally biased region" description="Low complexity" evidence="1">
    <location>
        <begin position="58"/>
        <end position="72"/>
    </location>
</feature>
<proteinExistence type="predicted"/>
<evidence type="ECO:0000313" key="4">
    <source>
        <dbReference type="Proteomes" id="UP000298416"/>
    </source>
</evidence>
<keyword evidence="2" id="KW-0472">Membrane</keyword>
<feature type="transmembrane region" description="Helical" evidence="2">
    <location>
        <begin position="113"/>
        <end position="133"/>
    </location>
</feature>
<keyword evidence="4" id="KW-1185">Reference proteome</keyword>
<feature type="region of interest" description="Disordered" evidence="1">
    <location>
        <begin position="58"/>
        <end position="83"/>
    </location>
</feature>
<feature type="transmembrane region" description="Helical" evidence="2">
    <location>
        <begin position="153"/>
        <end position="169"/>
    </location>
</feature>
<dbReference type="InterPro" id="IPR021414">
    <property type="entry name" value="DUF3054"/>
</dbReference>
<keyword evidence="2" id="KW-1133">Transmembrane helix</keyword>
<organism evidence="3">
    <name type="scientific">Salvia splendens</name>
    <name type="common">Scarlet sage</name>
    <dbReference type="NCBI Taxonomy" id="180675"/>
    <lineage>
        <taxon>Eukaryota</taxon>
        <taxon>Viridiplantae</taxon>
        <taxon>Streptophyta</taxon>
        <taxon>Embryophyta</taxon>
        <taxon>Tracheophyta</taxon>
        <taxon>Spermatophyta</taxon>
        <taxon>Magnoliopsida</taxon>
        <taxon>eudicotyledons</taxon>
        <taxon>Gunneridae</taxon>
        <taxon>Pentapetalae</taxon>
        <taxon>asterids</taxon>
        <taxon>lamiids</taxon>
        <taxon>Lamiales</taxon>
        <taxon>Lamiaceae</taxon>
        <taxon>Nepetoideae</taxon>
        <taxon>Mentheae</taxon>
        <taxon>Salviinae</taxon>
        <taxon>Salvia</taxon>
        <taxon>Salvia subgen. Calosphace</taxon>
        <taxon>core Calosphace</taxon>
    </lineage>
</organism>
<protein>
    <submittedName>
        <fullName evidence="3">Uncharacterized protein</fullName>
    </submittedName>
</protein>
<reference evidence="3" key="1">
    <citation type="submission" date="2018-01" db="EMBL/GenBank/DDBJ databases">
        <authorList>
            <person name="Mao J.F."/>
        </authorList>
    </citation>
    <scope>NUCLEOTIDE SEQUENCE</scope>
    <source>
        <strain evidence="3">Huo1</strain>
        <tissue evidence="3">Leaf</tissue>
    </source>
</reference>
<dbReference type="PANTHER" id="PTHR35283">
    <property type="entry name" value="T12C22.21 PROTEIN"/>
    <property type="match status" value="1"/>
</dbReference>
<feature type="transmembrane region" description="Helical" evidence="2">
    <location>
        <begin position="207"/>
        <end position="225"/>
    </location>
</feature>
<feature type="transmembrane region" description="Helical" evidence="2">
    <location>
        <begin position="231"/>
        <end position="254"/>
    </location>
</feature>